<gene>
    <name evidence="1" type="ORF">ECPE_LOCUS16658</name>
</gene>
<dbReference type="Proteomes" id="UP000272942">
    <property type="component" value="Unassembled WGS sequence"/>
</dbReference>
<dbReference type="AlphaFoldDB" id="A0A183BBS3"/>
<dbReference type="WBParaSite" id="ECPE_0001670101-mRNA-1">
    <property type="protein sequence ID" value="ECPE_0001670101-mRNA-1"/>
    <property type="gene ID" value="ECPE_0001670101"/>
</dbReference>
<proteinExistence type="predicted"/>
<evidence type="ECO:0000313" key="2">
    <source>
        <dbReference type="Proteomes" id="UP000272942"/>
    </source>
</evidence>
<keyword evidence="2" id="KW-1185">Reference proteome</keyword>
<reference evidence="3" key="1">
    <citation type="submission" date="2016-06" db="UniProtKB">
        <authorList>
            <consortium name="WormBaseParasite"/>
        </authorList>
    </citation>
    <scope>IDENTIFICATION</scope>
</reference>
<organism evidence="3">
    <name type="scientific">Echinostoma caproni</name>
    <dbReference type="NCBI Taxonomy" id="27848"/>
    <lineage>
        <taxon>Eukaryota</taxon>
        <taxon>Metazoa</taxon>
        <taxon>Spiralia</taxon>
        <taxon>Lophotrochozoa</taxon>
        <taxon>Platyhelminthes</taxon>
        <taxon>Trematoda</taxon>
        <taxon>Digenea</taxon>
        <taxon>Plagiorchiida</taxon>
        <taxon>Echinostomata</taxon>
        <taxon>Echinostomatoidea</taxon>
        <taxon>Echinostomatidae</taxon>
        <taxon>Echinostoma</taxon>
    </lineage>
</organism>
<protein>
    <submittedName>
        <fullName evidence="1 3">Uncharacterized protein</fullName>
    </submittedName>
</protein>
<name>A0A183BBS3_9TREM</name>
<dbReference type="EMBL" id="UZAN01065281">
    <property type="protein sequence ID" value="VDP93930.1"/>
    <property type="molecule type" value="Genomic_DNA"/>
</dbReference>
<reference evidence="1 2" key="2">
    <citation type="submission" date="2018-11" db="EMBL/GenBank/DDBJ databases">
        <authorList>
            <consortium name="Pathogen Informatics"/>
        </authorList>
    </citation>
    <scope>NUCLEOTIDE SEQUENCE [LARGE SCALE GENOMIC DNA]</scope>
    <source>
        <strain evidence="1 2">Egypt</strain>
    </source>
</reference>
<evidence type="ECO:0000313" key="1">
    <source>
        <dbReference type="EMBL" id="VDP93930.1"/>
    </source>
</evidence>
<accession>A0A183BBS3</accession>
<sequence>MTFSANKINLLSSRCQVPPGSLTRNGIPPGIYYRRPANESFQKYQIVSAALASPPPSTVQGCSGHLSGQIDRLRRTRNALGFGPTDRRP</sequence>
<evidence type="ECO:0000313" key="3">
    <source>
        <dbReference type="WBParaSite" id="ECPE_0001670101-mRNA-1"/>
    </source>
</evidence>